<name>A0A0F5HM78_BACTR</name>
<evidence type="ECO:0000313" key="2">
    <source>
        <dbReference type="Proteomes" id="UP000031563"/>
    </source>
</evidence>
<protein>
    <recommendedName>
        <fullName evidence="3">NERD domain-containing protein</fullName>
    </recommendedName>
</protein>
<reference evidence="1" key="1">
    <citation type="submission" date="2015-02" db="EMBL/GenBank/DDBJ databases">
        <title>Genome Assembly of Bacillaceae bacterium MTCC 8252.</title>
        <authorList>
            <person name="Verma A."/>
            <person name="Khatri I."/>
            <person name="Mual P."/>
            <person name="Subramanian S."/>
            <person name="Krishnamurthi S."/>
        </authorList>
    </citation>
    <scope>NUCLEOTIDE SEQUENCE [LARGE SCALE GENOMIC DNA]</scope>
    <source>
        <strain evidence="1">MTCC 8252</strain>
    </source>
</reference>
<dbReference type="AlphaFoldDB" id="A0A0F5HM78"/>
<dbReference type="Proteomes" id="UP000031563">
    <property type="component" value="Unassembled WGS sequence"/>
</dbReference>
<accession>A0A0F5HM78</accession>
<evidence type="ECO:0000313" key="1">
    <source>
        <dbReference type="EMBL" id="KKB34494.1"/>
    </source>
</evidence>
<proteinExistence type="predicted"/>
<evidence type="ECO:0008006" key="3">
    <source>
        <dbReference type="Google" id="ProtNLM"/>
    </source>
</evidence>
<organism evidence="1 2">
    <name type="scientific">Bacillus thermotolerans</name>
    <name type="common">Quasibacillus thermotolerans</name>
    <dbReference type="NCBI Taxonomy" id="1221996"/>
    <lineage>
        <taxon>Bacteria</taxon>
        <taxon>Bacillati</taxon>
        <taxon>Bacillota</taxon>
        <taxon>Bacilli</taxon>
        <taxon>Bacillales</taxon>
        <taxon>Bacillaceae</taxon>
        <taxon>Bacillus</taxon>
    </lineage>
</organism>
<keyword evidence="2" id="KW-1185">Reference proteome</keyword>
<dbReference type="EMBL" id="JWIR02000083">
    <property type="protein sequence ID" value="KKB34494.1"/>
    <property type="molecule type" value="Genomic_DNA"/>
</dbReference>
<dbReference type="STRING" id="1221996.QY95_03845"/>
<dbReference type="RefSeq" id="WP_040048042.1">
    <property type="nucleotide sequence ID" value="NZ_JWIR02000083.1"/>
</dbReference>
<sequence>MTRKVDWTKIHDKSTEALEDELNIIRTVIIHHDPKYLIPELTLFCYLFLNKRVVEPGYLEYLYGLIISEGRQKEYKGRFSWAAIEGVMLSLESFFENWMYSNLSRKVKDLKDQREKEKQFLAASLSTDYVLNGGETNYELLKSQVMNVFQSSRKWMKKNEGFTITQVFHIIEAITGLYEQRLSAFKEDIVIASQDLMDRQYRLMAGKASASEEERESQRLYKENRKELLARYVSNRYEQVKKDILLITEEDLMGYEPNLDKKALHHFIQRFSSSIDKPHPDFKYPTDDNPFRERPIVSFGDTFIVPSILSLVWAVQKEIESDILMDEEYRETYTEKKGRSLEDEVNQVFKKILPGCQVYSPVHYYIEENGEKKRCELDHLIMYDSNLFLVESKSGRFTKTARRGAFLSFQSSIADNIEKAFVQARRARKYINDNERPIFKNKSGKKILTLDNKEKYFNLFLLNITLDNFGQAATNLHKLRDIGVYRYKEYPWSVHLNDLKKIAEFIEFPSQFLHYVHRRLKVSNRLDIKSVIRSSRELDLFYNYLVQNLYFDDITSNDLIILESGGETLLNHYLSRQGHKEKPRQAISAGMKAIIRRLEQSRQFGHSYIIMQLLELNANARKHMERTIDAVLDTSRKNKGKITEAVMKMEEADLGVSIIACEAPSLNHENWLARCYMRMYEHQTSSWLGLINYTDKATGEKVDAVLMIARKEPLKQDPQLDELLDKIGRTV</sequence>
<comment type="caution">
    <text evidence="1">The sequence shown here is derived from an EMBL/GenBank/DDBJ whole genome shotgun (WGS) entry which is preliminary data.</text>
</comment>
<gene>
    <name evidence="1" type="ORF">QY95_03845</name>
</gene>
<dbReference type="OrthoDB" id="18359at2"/>